<dbReference type="VEuPathDB" id="FungiDB:TERG_11932"/>
<accession>A0A080WI22</accession>
<evidence type="ECO:0000313" key="1">
    <source>
        <dbReference type="EMBL" id="KFL61044.1"/>
    </source>
</evidence>
<dbReference type="AlphaFoldDB" id="A0A080WI22"/>
<dbReference type="Proteomes" id="UP000008864">
    <property type="component" value="Unassembled WGS sequence"/>
</dbReference>
<reference evidence="2" key="1">
    <citation type="journal article" date="2012" name="MBio">
        <title>Comparative genome analysis of Trichophyton rubrum and related dermatophytes reveals candidate genes involved in infection.</title>
        <authorList>
            <person name="Martinez D.A."/>
            <person name="Oliver B.G."/>
            <person name="Graeser Y."/>
            <person name="Goldberg J.M."/>
            <person name="Li W."/>
            <person name="Martinez-Rossi N.M."/>
            <person name="Monod M."/>
            <person name="Shelest E."/>
            <person name="Barton R.C."/>
            <person name="Birch E."/>
            <person name="Brakhage A.A."/>
            <person name="Chen Z."/>
            <person name="Gurr S.J."/>
            <person name="Heiman D."/>
            <person name="Heitman J."/>
            <person name="Kosti I."/>
            <person name="Rossi A."/>
            <person name="Saif S."/>
            <person name="Samalova M."/>
            <person name="Saunders C.W."/>
            <person name="Shea T."/>
            <person name="Summerbell R.C."/>
            <person name="Xu J."/>
            <person name="Young S."/>
            <person name="Zeng Q."/>
            <person name="Birren B.W."/>
            <person name="Cuomo C.A."/>
            <person name="White T.C."/>
        </authorList>
    </citation>
    <scope>NUCLEOTIDE SEQUENCE [LARGE SCALE GENOMIC DNA]</scope>
    <source>
        <strain evidence="2">ATCC MYA-4607 / CBS 118892</strain>
    </source>
</reference>
<organism evidence="1 2">
    <name type="scientific">Trichophyton rubrum (strain ATCC MYA-4607 / CBS 118892)</name>
    <name type="common">Athlete's foot fungus</name>
    <dbReference type="NCBI Taxonomy" id="559305"/>
    <lineage>
        <taxon>Eukaryota</taxon>
        <taxon>Fungi</taxon>
        <taxon>Dikarya</taxon>
        <taxon>Ascomycota</taxon>
        <taxon>Pezizomycotina</taxon>
        <taxon>Eurotiomycetes</taxon>
        <taxon>Eurotiomycetidae</taxon>
        <taxon>Onygenales</taxon>
        <taxon>Arthrodermataceae</taxon>
        <taxon>Trichophyton</taxon>
    </lineage>
</organism>
<name>A0A080WI22_TRIRC</name>
<proteinExistence type="predicted"/>
<dbReference type="InParanoid" id="A0A080WI22"/>
<dbReference type="RefSeq" id="XP_047605808.1">
    <property type="nucleotide sequence ID" value="XM_047750968.1"/>
</dbReference>
<dbReference type="EMBL" id="GG700650">
    <property type="protein sequence ID" value="KFL61044.1"/>
    <property type="molecule type" value="Genomic_DNA"/>
</dbReference>
<gene>
    <name evidence="1" type="ORF">TERG_11932</name>
</gene>
<dbReference type="GeneID" id="71777271"/>
<keyword evidence="2" id="KW-1185">Reference proteome</keyword>
<dbReference type="HOGENOM" id="CLU_2172871_0_0_1"/>
<sequence length="110" mass="12573">MSISFGVNSMSAAAYALPSWLRMQRMKLCACRIPRSHRFLPFVMASTGFAQILQREACPAYRSMTWYSWLMGIRRWLKMAGGPDGEVVEGIVRVDEGQWCLTGDLLMKYK</sequence>
<evidence type="ECO:0000313" key="2">
    <source>
        <dbReference type="Proteomes" id="UP000008864"/>
    </source>
</evidence>
<protein>
    <submittedName>
        <fullName evidence="1">Uncharacterized protein</fullName>
    </submittedName>
</protein>